<dbReference type="PIRSF" id="PIRSF000423">
    <property type="entry name" value="ArgA"/>
    <property type="match status" value="1"/>
</dbReference>
<dbReference type="Gene3D" id="3.40.1160.10">
    <property type="entry name" value="Acetylglutamate kinase-like"/>
    <property type="match status" value="1"/>
</dbReference>
<dbReference type="SUPFAM" id="SSF55729">
    <property type="entry name" value="Acyl-CoA N-acyltransferases (Nat)"/>
    <property type="match status" value="1"/>
</dbReference>
<keyword evidence="8" id="KW-0963">Cytoplasm</keyword>
<dbReference type="NCBIfam" id="TIGR01890">
    <property type="entry name" value="N-Ac-Glu-synth"/>
    <property type="match status" value="1"/>
</dbReference>
<evidence type="ECO:0000256" key="2">
    <source>
        <dbReference type="ARBA" id="ARBA00009145"/>
    </source>
</evidence>
<dbReference type="Gene3D" id="3.40.630.30">
    <property type="match status" value="1"/>
</dbReference>
<evidence type="ECO:0000256" key="6">
    <source>
        <dbReference type="ARBA" id="ARBA00023315"/>
    </source>
</evidence>
<dbReference type="HAMAP" id="MF_01105">
    <property type="entry name" value="N_acetyl_glu_synth"/>
    <property type="match status" value="1"/>
</dbReference>
<dbReference type="STRING" id="1188319.OYT1_01315"/>
<dbReference type="InterPro" id="IPR000182">
    <property type="entry name" value="GNAT_dom"/>
</dbReference>
<name>A0A2Z6GFP1_9PROT</name>
<dbReference type="Pfam" id="PF00583">
    <property type="entry name" value="Acetyltransf_1"/>
    <property type="match status" value="1"/>
</dbReference>
<organism evidence="10 11">
    <name type="scientific">Ferriphaselus amnicola</name>
    <dbReference type="NCBI Taxonomy" id="1188319"/>
    <lineage>
        <taxon>Bacteria</taxon>
        <taxon>Pseudomonadati</taxon>
        <taxon>Pseudomonadota</taxon>
        <taxon>Betaproteobacteria</taxon>
        <taxon>Nitrosomonadales</taxon>
        <taxon>Gallionellaceae</taxon>
        <taxon>Ferriphaselus</taxon>
    </lineage>
</organism>
<dbReference type="InterPro" id="IPR010167">
    <property type="entry name" value="NH2A_AcTrfase"/>
</dbReference>
<dbReference type="KEGG" id="fam:OYT1_ch2552"/>
<evidence type="ECO:0000256" key="7">
    <source>
        <dbReference type="ARBA" id="ARBA00048372"/>
    </source>
</evidence>
<dbReference type="SUPFAM" id="SSF53633">
    <property type="entry name" value="Carbamate kinase-like"/>
    <property type="match status" value="1"/>
</dbReference>
<comment type="pathway">
    <text evidence="1 8">Amino-acid biosynthesis; L-arginine biosynthesis; N(2)-acetyl-L-ornithine from L-glutamate: step 1/4.</text>
</comment>
<evidence type="ECO:0000313" key="10">
    <source>
        <dbReference type="EMBL" id="BBE52064.1"/>
    </source>
</evidence>
<dbReference type="UniPathway" id="UPA00068">
    <property type="reaction ID" value="UER00106"/>
</dbReference>
<keyword evidence="4 8" id="KW-0028">Amino-acid biosynthesis</keyword>
<evidence type="ECO:0000256" key="1">
    <source>
        <dbReference type="ARBA" id="ARBA00004925"/>
    </source>
</evidence>
<dbReference type="GO" id="GO:0004042">
    <property type="term" value="F:L-glutamate N-acetyltransferase activity"/>
    <property type="evidence" value="ECO:0007669"/>
    <property type="project" value="UniProtKB-UniRule"/>
</dbReference>
<proteinExistence type="inferred from homology"/>
<dbReference type="Proteomes" id="UP000033070">
    <property type="component" value="Chromosome"/>
</dbReference>
<dbReference type="PROSITE" id="PS51186">
    <property type="entry name" value="GNAT"/>
    <property type="match status" value="1"/>
</dbReference>
<protein>
    <recommendedName>
        <fullName evidence="8">Amino-acid acetyltransferase</fullName>
        <ecNumber evidence="8">2.3.1.1</ecNumber>
    </recommendedName>
    <alternativeName>
        <fullName evidence="8">N-acetylglutamate synthase</fullName>
        <shortName evidence="8">AGS</shortName>
        <shortName evidence="8">NAGS</shortName>
    </alternativeName>
</protein>
<dbReference type="PANTHER" id="PTHR30602">
    <property type="entry name" value="AMINO-ACID ACETYLTRANSFERASE"/>
    <property type="match status" value="1"/>
</dbReference>
<keyword evidence="11" id="KW-1185">Reference proteome</keyword>
<keyword evidence="5 8" id="KW-0808">Transferase</keyword>
<evidence type="ECO:0000313" key="11">
    <source>
        <dbReference type="Proteomes" id="UP000033070"/>
    </source>
</evidence>
<gene>
    <name evidence="8" type="primary">argA</name>
    <name evidence="10" type="ORF">OYT1_ch2552</name>
</gene>
<evidence type="ECO:0000256" key="8">
    <source>
        <dbReference type="HAMAP-Rule" id="MF_01105"/>
    </source>
</evidence>
<feature type="domain" description="N-acetyltransferase" evidence="9">
    <location>
        <begin position="373"/>
        <end position="512"/>
    </location>
</feature>
<comment type="catalytic activity">
    <reaction evidence="7 8">
        <text>L-glutamate + acetyl-CoA = N-acetyl-L-glutamate + CoA + H(+)</text>
        <dbReference type="Rhea" id="RHEA:24292"/>
        <dbReference type="ChEBI" id="CHEBI:15378"/>
        <dbReference type="ChEBI" id="CHEBI:29985"/>
        <dbReference type="ChEBI" id="CHEBI:44337"/>
        <dbReference type="ChEBI" id="CHEBI:57287"/>
        <dbReference type="ChEBI" id="CHEBI:57288"/>
        <dbReference type="EC" id="2.3.1.1"/>
    </reaction>
</comment>
<dbReference type="InterPro" id="IPR001048">
    <property type="entry name" value="Asp/Glu/Uridylate_kinase"/>
</dbReference>
<keyword evidence="3 8" id="KW-0055">Arginine biosynthesis</keyword>
<dbReference type="CDD" id="cd04237">
    <property type="entry name" value="AAK_NAGS-ABP"/>
    <property type="match status" value="1"/>
</dbReference>
<comment type="subcellular location">
    <subcellularLocation>
        <location evidence="8">Cytoplasm</location>
    </subcellularLocation>
</comment>
<evidence type="ECO:0000256" key="4">
    <source>
        <dbReference type="ARBA" id="ARBA00022605"/>
    </source>
</evidence>
<dbReference type="PANTHER" id="PTHR30602:SF12">
    <property type="entry name" value="AMINO-ACID ACETYLTRANSFERASE NAGS1, CHLOROPLASTIC-RELATED"/>
    <property type="match status" value="1"/>
</dbReference>
<dbReference type="InterPro" id="IPR016181">
    <property type="entry name" value="Acyl_CoA_acyltransferase"/>
</dbReference>
<dbReference type="NCBIfam" id="NF003641">
    <property type="entry name" value="PRK05279.1"/>
    <property type="match status" value="1"/>
</dbReference>
<dbReference type="InterPro" id="IPR036393">
    <property type="entry name" value="AceGlu_kinase-like_sf"/>
</dbReference>
<dbReference type="GO" id="GO:0005737">
    <property type="term" value="C:cytoplasm"/>
    <property type="evidence" value="ECO:0007669"/>
    <property type="project" value="UniProtKB-SubCell"/>
</dbReference>
<evidence type="ECO:0000259" key="9">
    <source>
        <dbReference type="PROSITE" id="PS51186"/>
    </source>
</evidence>
<dbReference type="EMBL" id="AP018738">
    <property type="protein sequence ID" value="BBE52064.1"/>
    <property type="molecule type" value="Genomic_DNA"/>
</dbReference>
<comment type="similarity">
    <text evidence="2 8">Belongs to the acetyltransferase family. ArgA subfamily.</text>
</comment>
<dbReference type="InterPro" id="IPR033719">
    <property type="entry name" value="NAGS_kin"/>
</dbReference>
<dbReference type="GO" id="GO:0006526">
    <property type="term" value="P:L-arginine biosynthetic process"/>
    <property type="evidence" value="ECO:0007669"/>
    <property type="project" value="UniProtKB-UniRule"/>
</dbReference>
<reference evidence="10 11" key="1">
    <citation type="submission" date="2018-06" db="EMBL/GenBank/DDBJ databases">
        <title>OYT1 Genome Sequencing.</title>
        <authorList>
            <person name="Kato S."/>
            <person name="Itoh T."/>
            <person name="Ohkuma M."/>
        </authorList>
    </citation>
    <scope>NUCLEOTIDE SEQUENCE [LARGE SCALE GENOMIC DNA]</scope>
    <source>
        <strain evidence="10 11">OYT1</strain>
    </source>
</reference>
<dbReference type="CDD" id="cd04301">
    <property type="entry name" value="NAT_SF"/>
    <property type="match status" value="1"/>
</dbReference>
<evidence type="ECO:0000256" key="3">
    <source>
        <dbReference type="ARBA" id="ARBA00022571"/>
    </source>
</evidence>
<comment type="miscellaneous">
    <text evidence="8">In bacteria which possess the bifunctional enzyme ornithine acetyltransferase/N-acetylglutamate synthase (ArgJ), ArgA fulfills an anaplerotic role.</text>
</comment>
<evidence type="ECO:0000256" key="5">
    <source>
        <dbReference type="ARBA" id="ARBA00022679"/>
    </source>
</evidence>
<dbReference type="EC" id="2.3.1.1" evidence="8"/>
<keyword evidence="6 8" id="KW-0012">Acyltransferase</keyword>
<dbReference type="AlphaFoldDB" id="A0A2Z6GFP1"/>
<accession>A0A2Z6GFP1</accession>
<dbReference type="Pfam" id="PF00696">
    <property type="entry name" value="AA_kinase"/>
    <property type="match status" value="1"/>
</dbReference>
<sequence length="520" mass="56760">MPSATVAEENAWTALASGVTQAFAATTPWPKSTSPSISRASHFIVRCVIPTSSCPQVVQFTINDATIQSNHLSTENPIMPASSTGRSGFVNWFRSVAPYINAFRGKTFVVAFGGEVVADGKFVELTHDFNLLAALGIRLVLVHGARPQIEQHLSKSNIGDHYHHNIRLTDAATMQCVKEAVGRVRFEIEALLSMGLANSPMANADIRVAGGNFITAQPIGVINGVDLQHTGRVRKVDVAAIRDRMEFGEVVLLSPIGYSPTGEVFNLTLEDVATRVAVELDADKLVFMMDTDGVFDATGVLLRDLTVGQASAVLSSGQPLTDDAALFLPCAVRACEAGVARTHLISRHTDGALLQELFTDEGIGTMVVETTLNTLRDATIEDVGGILQLLQPLEEDGILVRRSRELLEREIEKFVVLEHDHRIIGCAALYPFTDEQAGELACLAVQPSCRRHGYGDALLKHITSEALALGLRRLVVLTTRTAHWFIERGFKEAEVSQLPAQKKELYNYQRRSKVFVKNIR</sequence>